<feature type="transmembrane region" description="Helical" evidence="5">
    <location>
        <begin position="278"/>
        <end position="301"/>
    </location>
</feature>
<sequence>MQTLRRELYLPGAVLLGLGSILGTGVFVSIGLAAGLAGPGILPAMALAGLVALLNGLSSAQLAAAHPVSGGTYEYGYRYLNPRMGFAAGWLFVCAKSASAATAVLGLAGYLLALLDADQGWRMPVAAVLLLLMTAVVLGGIRRSNQANTVIVLFTLLGLVVFTVTAVFLSVGDPATAGMGHTWPPLAPDMSSFFEATALIFVAYTGYGRIATLGEEVHDPKRTIPRAILITLGMTFLLYAAVSYAALAAVGAATLARLTSETAAPLSAILHLLNRPQASFIVSIAALTAMAGVTLNLLLGVSRVVYSMGRRADLPAVFGRLDAQDSPKAAVILTMVVMLVLVLFGSIKLAWSFSAFTVLVYYSITNAAALRLPAADRRFPRVFALAGLVGTLMLAFMVEWPIWAGGLALLLVGWGWQSIYRRIK</sequence>
<dbReference type="Pfam" id="PF00324">
    <property type="entry name" value="AA_permease"/>
    <property type="match status" value="1"/>
</dbReference>
<comment type="caution">
    <text evidence="7">The sequence shown here is derived from an EMBL/GenBank/DDBJ whole genome shotgun (WGS) entry which is preliminary data.</text>
</comment>
<protein>
    <submittedName>
        <fullName evidence="7">Amino acid permease</fullName>
    </submittedName>
</protein>
<evidence type="ECO:0000313" key="8">
    <source>
        <dbReference type="Proteomes" id="UP000460298"/>
    </source>
</evidence>
<comment type="subcellular location">
    <subcellularLocation>
        <location evidence="1">Membrane</location>
        <topology evidence="1">Multi-pass membrane protein</topology>
    </subcellularLocation>
</comment>
<gene>
    <name evidence="7" type="ORF">F9K24_13645</name>
</gene>
<name>A0A833H0N2_9LEPT</name>
<dbReference type="InterPro" id="IPR004841">
    <property type="entry name" value="AA-permease/SLC12A_dom"/>
</dbReference>
<feature type="transmembrane region" description="Helical" evidence="5">
    <location>
        <begin position="329"/>
        <end position="347"/>
    </location>
</feature>
<evidence type="ECO:0000256" key="2">
    <source>
        <dbReference type="ARBA" id="ARBA00022692"/>
    </source>
</evidence>
<dbReference type="GO" id="GO:0016020">
    <property type="term" value="C:membrane"/>
    <property type="evidence" value="ECO:0007669"/>
    <property type="project" value="UniProtKB-SubCell"/>
</dbReference>
<keyword evidence="2 5" id="KW-0812">Transmembrane</keyword>
<dbReference type="PANTHER" id="PTHR42770:SF7">
    <property type="entry name" value="MEMBRANE PROTEIN"/>
    <property type="match status" value="1"/>
</dbReference>
<feature type="transmembrane region" description="Helical" evidence="5">
    <location>
        <begin position="12"/>
        <end position="35"/>
    </location>
</feature>
<feature type="domain" description="Amino acid permease/ SLC12A" evidence="6">
    <location>
        <begin position="13"/>
        <end position="365"/>
    </location>
</feature>
<dbReference type="GO" id="GO:0055085">
    <property type="term" value="P:transmembrane transport"/>
    <property type="evidence" value="ECO:0007669"/>
    <property type="project" value="InterPro"/>
</dbReference>
<dbReference type="PIRSF" id="PIRSF006060">
    <property type="entry name" value="AA_transporter"/>
    <property type="match status" value="1"/>
</dbReference>
<evidence type="ECO:0000256" key="1">
    <source>
        <dbReference type="ARBA" id="ARBA00004141"/>
    </source>
</evidence>
<feature type="transmembrane region" description="Helical" evidence="5">
    <location>
        <begin position="121"/>
        <end position="138"/>
    </location>
</feature>
<keyword evidence="3 5" id="KW-1133">Transmembrane helix</keyword>
<evidence type="ECO:0000256" key="4">
    <source>
        <dbReference type="ARBA" id="ARBA00023136"/>
    </source>
</evidence>
<accession>A0A833H0N2</accession>
<dbReference type="InterPro" id="IPR050367">
    <property type="entry name" value="APC_superfamily"/>
</dbReference>
<evidence type="ECO:0000256" key="3">
    <source>
        <dbReference type="ARBA" id="ARBA00022989"/>
    </source>
</evidence>
<dbReference type="Proteomes" id="UP000460298">
    <property type="component" value="Unassembled WGS sequence"/>
</dbReference>
<feature type="transmembrane region" description="Helical" evidence="5">
    <location>
        <begin position="150"/>
        <end position="170"/>
    </location>
</feature>
<keyword evidence="4 5" id="KW-0472">Membrane</keyword>
<evidence type="ECO:0000256" key="5">
    <source>
        <dbReference type="SAM" id="Phobius"/>
    </source>
</evidence>
<feature type="transmembrane region" description="Helical" evidence="5">
    <location>
        <begin position="228"/>
        <end position="258"/>
    </location>
</feature>
<organism evidence="7 8">
    <name type="scientific">Leptonema illini</name>
    <dbReference type="NCBI Taxonomy" id="183"/>
    <lineage>
        <taxon>Bacteria</taxon>
        <taxon>Pseudomonadati</taxon>
        <taxon>Spirochaetota</taxon>
        <taxon>Spirochaetia</taxon>
        <taxon>Leptospirales</taxon>
        <taxon>Leptospiraceae</taxon>
        <taxon>Leptonema</taxon>
    </lineage>
</organism>
<dbReference type="PANTHER" id="PTHR42770">
    <property type="entry name" value="AMINO ACID TRANSPORTER-RELATED"/>
    <property type="match status" value="1"/>
</dbReference>
<evidence type="ECO:0000259" key="6">
    <source>
        <dbReference type="Pfam" id="PF00324"/>
    </source>
</evidence>
<feature type="transmembrane region" description="Helical" evidence="5">
    <location>
        <begin position="353"/>
        <end position="372"/>
    </location>
</feature>
<proteinExistence type="predicted"/>
<feature type="transmembrane region" description="Helical" evidence="5">
    <location>
        <begin position="379"/>
        <end position="396"/>
    </location>
</feature>
<dbReference type="AlphaFoldDB" id="A0A833H0N2"/>
<dbReference type="EMBL" id="WBUI01000013">
    <property type="protein sequence ID" value="KAB2931636.1"/>
    <property type="molecule type" value="Genomic_DNA"/>
</dbReference>
<feature type="transmembrane region" description="Helical" evidence="5">
    <location>
        <begin position="190"/>
        <end position="207"/>
    </location>
</feature>
<feature type="transmembrane region" description="Helical" evidence="5">
    <location>
        <begin position="41"/>
        <end position="65"/>
    </location>
</feature>
<evidence type="ECO:0000313" key="7">
    <source>
        <dbReference type="EMBL" id="KAB2931636.1"/>
    </source>
</evidence>
<dbReference type="Gene3D" id="1.20.1740.10">
    <property type="entry name" value="Amino acid/polyamine transporter I"/>
    <property type="match status" value="1"/>
</dbReference>
<reference evidence="7 8" key="1">
    <citation type="submission" date="2019-10" db="EMBL/GenBank/DDBJ databases">
        <title>Extracellular Electron Transfer in a Candidatus Methanoperedens spp. Enrichment Culture.</title>
        <authorList>
            <person name="Berger S."/>
            <person name="Rangel Shaw D."/>
            <person name="Berben T."/>
            <person name="In 'T Zandt M."/>
            <person name="Frank J."/>
            <person name="Reimann J."/>
            <person name="Jetten M.S.M."/>
            <person name="Welte C.U."/>
        </authorList>
    </citation>
    <scope>NUCLEOTIDE SEQUENCE [LARGE SCALE GENOMIC DNA]</scope>
    <source>
        <strain evidence="7">SB12</strain>
    </source>
</reference>
<feature type="transmembrane region" description="Helical" evidence="5">
    <location>
        <begin position="86"/>
        <end position="115"/>
    </location>
</feature>